<dbReference type="Proteomes" id="UP000008177">
    <property type="component" value="Unplaced contigs"/>
</dbReference>
<proteinExistence type="predicted"/>
<sequence length="251" mass="27937">MENPTPVNPKASSFNGDKFSKSFTAKHNLNIHSRTVHKELERCSLCNHPVKNLVQHNTRYHADISKGRRQCQYCLRWYMRICAHKCSRQSHQRSHVPIPCAPTRITEVFNDHLPGTPIICPQHSTSRSVSLLSLNNPPLTNRGSCFKLPSSQTEFSSHWAHIDLLVNMRVPFDPTNGSPGLVSTYPDGINDTISISPDLVLYNKGIASTSSPQGKFNSDLPDYDIPIPSVESCDADHPSADELTMTGCGFD</sequence>
<dbReference type="HOGENOM" id="CLU_1171213_0_0_1"/>
<reference evidence="2" key="1">
    <citation type="journal article" date="2011" name="PLoS Genet.">
        <title>Genomic analysis of the necrotrophic fungal pathogens Sclerotinia sclerotiorum and Botrytis cinerea.</title>
        <authorList>
            <person name="Amselem J."/>
            <person name="Cuomo C.A."/>
            <person name="van Kan J.A."/>
            <person name="Viaud M."/>
            <person name="Benito E.P."/>
            <person name="Couloux A."/>
            <person name="Coutinho P.M."/>
            <person name="de Vries R.P."/>
            <person name="Dyer P.S."/>
            <person name="Fillinger S."/>
            <person name="Fournier E."/>
            <person name="Gout L."/>
            <person name="Hahn M."/>
            <person name="Kohn L."/>
            <person name="Lapalu N."/>
            <person name="Plummer K.M."/>
            <person name="Pradier J.M."/>
            <person name="Quevillon E."/>
            <person name="Sharon A."/>
            <person name="Simon A."/>
            <person name="ten Have A."/>
            <person name="Tudzynski B."/>
            <person name="Tudzynski P."/>
            <person name="Wincker P."/>
            <person name="Andrew M."/>
            <person name="Anthouard V."/>
            <person name="Beever R.E."/>
            <person name="Beffa R."/>
            <person name="Benoit I."/>
            <person name="Bouzid O."/>
            <person name="Brault B."/>
            <person name="Chen Z."/>
            <person name="Choquer M."/>
            <person name="Collemare J."/>
            <person name="Cotton P."/>
            <person name="Danchin E.G."/>
            <person name="Da Silva C."/>
            <person name="Gautier A."/>
            <person name="Giraud C."/>
            <person name="Giraud T."/>
            <person name="Gonzalez C."/>
            <person name="Grossetete S."/>
            <person name="Guldener U."/>
            <person name="Henrissat B."/>
            <person name="Howlett B.J."/>
            <person name="Kodira C."/>
            <person name="Kretschmer M."/>
            <person name="Lappartient A."/>
            <person name="Leroch M."/>
            <person name="Levis C."/>
            <person name="Mauceli E."/>
            <person name="Neuveglise C."/>
            <person name="Oeser B."/>
            <person name="Pearson M."/>
            <person name="Poulain J."/>
            <person name="Poussereau N."/>
            <person name="Quesneville H."/>
            <person name="Rascle C."/>
            <person name="Schumacher J."/>
            <person name="Segurens B."/>
            <person name="Sexton A."/>
            <person name="Silva E."/>
            <person name="Sirven C."/>
            <person name="Soanes D.M."/>
            <person name="Talbot N.J."/>
            <person name="Templeton M."/>
            <person name="Yandava C."/>
            <person name="Yarden O."/>
            <person name="Zeng Q."/>
            <person name="Rollins J.A."/>
            <person name="Lebrun M.H."/>
            <person name="Dickman M."/>
        </authorList>
    </citation>
    <scope>NUCLEOTIDE SEQUENCE [LARGE SCALE GENOMIC DNA]</scope>
    <source>
        <strain evidence="2">T4</strain>
    </source>
</reference>
<dbReference type="AlphaFoldDB" id="G2YNT1"/>
<protein>
    <submittedName>
        <fullName evidence="1">Uncharacterized protein</fullName>
    </submittedName>
</protein>
<organism evidence="1 2">
    <name type="scientific">Botryotinia fuckeliana (strain T4)</name>
    <name type="common">Noble rot fungus</name>
    <name type="synonym">Botrytis cinerea</name>
    <dbReference type="NCBI Taxonomy" id="999810"/>
    <lineage>
        <taxon>Eukaryota</taxon>
        <taxon>Fungi</taxon>
        <taxon>Dikarya</taxon>
        <taxon>Ascomycota</taxon>
        <taxon>Pezizomycotina</taxon>
        <taxon>Leotiomycetes</taxon>
        <taxon>Helotiales</taxon>
        <taxon>Sclerotiniaceae</taxon>
        <taxon>Botrytis</taxon>
    </lineage>
</organism>
<evidence type="ECO:0000313" key="1">
    <source>
        <dbReference type="EMBL" id="CCD53279.1"/>
    </source>
</evidence>
<dbReference type="InParanoid" id="G2YNT1"/>
<name>G2YNT1_BOTF4</name>
<evidence type="ECO:0000313" key="2">
    <source>
        <dbReference type="Proteomes" id="UP000008177"/>
    </source>
</evidence>
<dbReference type="EMBL" id="FQ790346">
    <property type="protein sequence ID" value="CCD53279.1"/>
    <property type="molecule type" value="Genomic_DNA"/>
</dbReference>
<gene>
    <name evidence="1" type="ORF">BofuT4_P122980.1</name>
</gene>
<dbReference type="OrthoDB" id="3544288at2759"/>
<accession>G2YNT1</accession>